<comment type="caution">
    <text evidence="1">The sequence shown here is derived from an EMBL/GenBank/DDBJ whole genome shotgun (WGS) entry which is preliminary data.</text>
</comment>
<accession>A0AAJ1JCA2</accession>
<gene>
    <name evidence="1" type="ORF">KKJ01_17760</name>
</gene>
<dbReference type="RefSeq" id="WP_274713482.1">
    <property type="nucleotide sequence ID" value="NZ_JAILSO010000090.1"/>
</dbReference>
<dbReference type="Proteomes" id="UP001222434">
    <property type="component" value="Unassembled WGS sequence"/>
</dbReference>
<organism evidence="1 2">
    <name type="scientific">Xenorhabdus bovienii</name>
    <name type="common">Xenorhabdus nematophila subsp. bovienii</name>
    <dbReference type="NCBI Taxonomy" id="40576"/>
    <lineage>
        <taxon>Bacteria</taxon>
        <taxon>Pseudomonadati</taxon>
        <taxon>Pseudomonadota</taxon>
        <taxon>Gammaproteobacteria</taxon>
        <taxon>Enterobacterales</taxon>
        <taxon>Morganellaceae</taxon>
        <taxon>Xenorhabdus</taxon>
    </lineage>
</organism>
<evidence type="ECO:0000313" key="1">
    <source>
        <dbReference type="EMBL" id="MDE1480016.1"/>
    </source>
</evidence>
<proteinExistence type="predicted"/>
<dbReference type="AlphaFoldDB" id="A0AAJ1JCA2"/>
<protein>
    <submittedName>
        <fullName evidence="1">Uncharacterized protein</fullName>
    </submittedName>
</protein>
<evidence type="ECO:0000313" key="2">
    <source>
        <dbReference type="Proteomes" id="UP001222434"/>
    </source>
</evidence>
<feature type="non-terminal residue" evidence="1">
    <location>
        <position position="96"/>
    </location>
</feature>
<reference evidence="1" key="2">
    <citation type="journal article" date="2022" name="J. Evol. Biol.">
        <title>Pre- and post-association barriers to host switching in sympatric mutualists.</title>
        <authorList>
            <person name="Dinges Z.M."/>
            <person name="Phillips R.K."/>
            <person name="Lively C.M."/>
            <person name="Bashey F."/>
        </authorList>
    </citation>
    <scope>NUCLEOTIDE SEQUENCE</scope>
    <source>
        <strain evidence="1">MC_266_E_2016</strain>
    </source>
</reference>
<dbReference type="EMBL" id="JAILSO010000090">
    <property type="protein sequence ID" value="MDE1480016.1"/>
    <property type="molecule type" value="Genomic_DNA"/>
</dbReference>
<sequence>MANIHLIIQEEGLGKMNKLLCNSALKLNGYLGIENDESSDNIFNNLDSPNKCNFSEGRSVAIVGIFLAKGKCTMAYTQLTEIERYQIFSLKEAGFT</sequence>
<name>A0AAJ1JCA2_XENBV</name>
<reference evidence="1" key="1">
    <citation type="submission" date="2021-08" db="EMBL/GenBank/DDBJ databases">
        <authorList>
            <person name="Papudeshi B."/>
            <person name="Bashey-Visser F."/>
        </authorList>
    </citation>
    <scope>NUCLEOTIDE SEQUENCE</scope>
    <source>
        <strain evidence="1">MC_266_E_2016</strain>
    </source>
</reference>